<gene>
    <name evidence="1" type="ORF">A2733_03125</name>
</gene>
<evidence type="ECO:0008006" key="3">
    <source>
        <dbReference type="Google" id="ProtNLM"/>
    </source>
</evidence>
<evidence type="ECO:0000313" key="1">
    <source>
        <dbReference type="EMBL" id="OGI64220.1"/>
    </source>
</evidence>
<reference evidence="1 2" key="1">
    <citation type="journal article" date="2016" name="Nat. Commun.">
        <title>Thousands of microbial genomes shed light on interconnected biogeochemical processes in an aquifer system.</title>
        <authorList>
            <person name="Anantharaman K."/>
            <person name="Brown C.T."/>
            <person name="Hug L.A."/>
            <person name="Sharon I."/>
            <person name="Castelle C.J."/>
            <person name="Probst A.J."/>
            <person name="Thomas B.C."/>
            <person name="Singh A."/>
            <person name="Wilkins M.J."/>
            <person name="Karaoz U."/>
            <person name="Brodie E.L."/>
            <person name="Williams K.H."/>
            <person name="Hubbard S.S."/>
            <person name="Banfield J.F."/>
        </authorList>
    </citation>
    <scope>NUCLEOTIDE SEQUENCE [LARGE SCALE GENOMIC DNA]</scope>
</reference>
<protein>
    <recommendedName>
        <fullName evidence="3">Plasmid stabilization protein</fullName>
    </recommendedName>
</protein>
<dbReference type="Gene3D" id="3.30.2310.20">
    <property type="entry name" value="RelE-like"/>
    <property type="match status" value="1"/>
</dbReference>
<dbReference type="Proteomes" id="UP000178985">
    <property type="component" value="Unassembled WGS sequence"/>
</dbReference>
<dbReference type="AlphaFoldDB" id="A0A1F6V3F9"/>
<dbReference type="InterPro" id="IPR035093">
    <property type="entry name" value="RelE/ParE_toxin_dom_sf"/>
</dbReference>
<sequence>MDKNEKLLRKLSKEDRDRIILAVALIHSNDFQMLDFKKLSGVKDLYRVRVGKFRIKFRTHTTYNEIIEIVRRNDNTY</sequence>
<comment type="caution">
    <text evidence="1">The sequence shown here is derived from an EMBL/GenBank/DDBJ whole genome shotgun (WGS) entry which is preliminary data.</text>
</comment>
<accession>A0A1F6V3F9</accession>
<evidence type="ECO:0000313" key="2">
    <source>
        <dbReference type="Proteomes" id="UP000178985"/>
    </source>
</evidence>
<organism evidence="1 2">
    <name type="scientific">Candidatus Nomurabacteria bacterium RIFCSPHIGHO2_01_FULL_40_20</name>
    <dbReference type="NCBI Taxonomy" id="1801738"/>
    <lineage>
        <taxon>Bacteria</taxon>
        <taxon>Candidatus Nomuraibacteriota</taxon>
    </lineage>
</organism>
<proteinExistence type="predicted"/>
<dbReference type="EMBL" id="MFTO01000005">
    <property type="protein sequence ID" value="OGI64220.1"/>
    <property type="molecule type" value="Genomic_DNA"/>
</dbReference>
<dbReference type="SUPFAM" id="SSF143011">
    <property type="entry name" value="RelE-like"/>
    <property type="match status" value="1"/>
</dbReference>
<name>A0A1F6V3F9_9BACT</name>